<dbReference type="InterPro" id="IPR052164">
    <property type="entry name" value="Anthracycline_SecMetBiosynth"/>
</dbReference>
<organism evidence="3 4">
    <name type="scientific">Micromonospora craterilacus</name>
    <dbReference type="NCBI Taxonomy" id="1655439"/>
    <lineage>
        <taxon>Bacteria</taxon>
        <taxon>Bacillati</taxon>
        <taxon>Actinomycetota</taxon>
        <taxon>Actinomycetes</taxon>
        <taxon>Micromonosporales</taxon>
        <taxon>Micromonosporaceae</taxon>
        <taxon>Micromonospora</taxon>
    </lineage>
</organism>
<dbReference type="PANTHER" id="PTHR33993:SF14">
    <property type="entry name" value="GB|AAF24581.1"/>
    <property type="match status" value="1"/>
</dbReference>
<feature type="domain" description="VOC" evidence="2">
    <location>
        <begin position="267"/>
        <end position="384"/>
    </location>
</feature>
<feature type="region of interest" description="Disordered" evidence="1">
    <location>
        <begin position="1"/>
        <end position="46"/>
    </location>
</feature>
<dbReference type="AlphaFoldDB" id="A0A2W2E3R3"/>
<evidence type="ECO:0000313" key="3">
    <source>
        <dbReference type="EMBL" id="PZG18632.1"/>
    </source>
</evidence>
<name>A0A2W2E3R3_9ACTN</name>
<accession>A0A2W2E3R3</accession>
<protein>
    <recommendedName>
        <fullName evidence="2">VOC domain-containing protein</fullName>
    </recommendedName>
</protein>
<feature type="compositionally biased region" description="Basic and acidic residues" evidence="1">
    <location>
        <begin position="1"/>
        <end position="13"/>
    </location>
</feature>
<dbReference type="PROSITE" id="PS51819">
    <property type="entry name" value="VOC"/>
    <property type="match status" value="1"/>
</dbReference>
<gene>
    <name evidence="3" type="ORF">C1I95_13220</name>
</gene>
<dbReference type="EMBL" id="POTY01000068">
    <property type="protein sequence ID" value="PZG18632.1"/>
    <property type="molecule type" value="Genomic_DNA"/>
</dbReference>
<dbReference type="InterPro" id="IPR037523">
    <property type="entry name" value="VOC_core"/>
</dbReference>
<sequence>MASAVRKDEERTDNPAQANSDHRRSTSAELRSIKRPPSVVDSSSDSAIFEKPRRADVKVFWYRAQPLGCSFETRCIWGCSVSGQPISRRTVFRGAALAGVTAAGSTVAVGLLPAAASAARPTLTDKRVVMLFRRVDDLAATRQFVGELSNWPAIKVGPAGEDRNVVMYDAGGAVVGLATMAQQLSSNTCTVVEFVPTALVINPASVLALSADSANSARGATVSGADLVDDTGNHFAIVEPGADKDPALAAKREKIRSAARRAGVRSPLTEIRLKVADLKRSQVYYTELLGLRLLASTERTAHFDVGSLILTLETEANPGEVRRLSEAGRLVHDLLVFHVEALDDTMTALMERGVGFPRGVEKSDTGRIAYFDDPDGHVLCLWTPTGRATNFDFYPQIQRLLG</sequence>
<keyword evidence="4" id="KW-1185">Reference proteome</keyword>
<dbReference type="Pfam" id="PF00903">
    <property type="entry name" value="Glyoxalase"/>
    <property type="match status" value="1"/>
</dbReference>
<dbReference type="InterPro" id="IPR029068">
    <property type="entry name" value="Glyas_Bleomycin-R_OHBP_Dase"/>
</dbReference>
<reference evidence="3 4" key="1">
    <citation type="submission" date="2018-01" db="EMBL/GenBank/DDBJ databases">
        <title>Draft genome sequence of Jishengella sp. NA12.</title>
        <authorList>
            <person name="Sahin N."/>
            <person name="Ay H."/>
            <person name="Saygin H."/>
        </authorList>
    </citation>
    <scope>NUCLEOTIDE SEQUENCE [LARGE SCALE GENOMIC DNA]</scope>
    <source>
        <strain evidence="3 4">NA12</strain>
    </source>
</reference>
<dbReference type="PANTHER" id="PTHR33993">
    <property type="entry name" value="GLYOXALASE-RELATED"/>
    <property type="match status" value="1"/>
</dbReference>
<comment type="caution">
    <text evidence="3">The sequence shown here is derived from an EMBL/GenBank/DDBJ whole genome shotgun (WGS) entry which is preliminary data.</text>
</comment>
<dbReference type="InterPro" id="IPR004360">
    <property type="entry name" value="Glyas_Fos-R_dOase_dom"/>
</dbReference>
<dbReference type="Proteomes" id="UP000248924">
    <property type="component" value="Unassembled WGS sequence"/>
</dbReference>
<proteinExistence type="predicted"/>
<dbReference type="SUPFAM" id="SSF54593">
    <property type="entry name" value="Glyoxalase/Bleomycin resistance protein/Dihydroxybiphenyl dioxygenase"/>
    <property type="match status" value="1"/>
</dbReference>
<evidence type="ECO:0000259" key="2">
    <source>
        <dbReference type="PROSITE" id="PS51819"/>
    </source>
</evidence>
<dbReference type="Gene3D" id="3.10.180.10">
    <property type="entry name" value="2,3-Dihydroxybiphenyl 1,2-Dioxygenase, domain 1"/>
    <property type="match status" value="1"/>
</dbReference>
<evidence type="ECO:0000256" key="1">
    <source>
        <dbReference type="SAM" id="MobiDB-lite"/>
    </source>
</evidence>
<evidence type="ECO:0000313" key="4">
    <source>
        <dbReference type="Proteomes" id="UP000248924"/>
    </source>
</evidence>
<feature type="compositionally biased region" description="Low complexity" evidence="1">
    <location>
        <begin position="36"/>
        <end position="46"/>
    </location>
</feature>